<reference evidence="2 3" key="1">
    <citation type="journal article" date="2012" name="Int. J. Syst. Evol. Microbiol.">
        <title>Flammeovirga pacifica sp. nov., isolated from deep-sea sediment.</title>
        <authorList>
            <person name="Xu H."/>
            <person name="Fu Y."/>
            <person name="Yang N."/>
            <person name="Ding Z."/>
            <person name="Lai Q."/>
            <person name="Zeng R."/>
        </authorList>
    </citation>
    <scope>NUCLEOTIDE SEQUENCE [LARGE SCALE GENOMIC DNA]</scope>
    <source>
        <strain evidence="3">DSM 24597 / LMG 26175 / WPAGA1</strain>
    </source>
</reference>
<organism evidence="2 3">
    <name type="scientific">Flammeovirga pacifica</name>
    <dbReference type="NCBI Taxonomy" id="915059"/>
    <lineage>
        <taxon>Bacteria</taxon>
        <taxon>Pseudomonadati</taxon>
        <taxon>Bacteroidota</taxon>
        <taxon>Cytophagia</taxon>
        <taxon>Cytophagales</taxon>
        <taxon>Flammeovirgaceae</taxon>
        <taxon>Flammeovirga</taxon>
    </lineage>
</organism>
<name>A0A1S1YTE4_FLAPC</name>
<comment type="caution">
    <text evidence="2">The sequence shown here is derived from an EMBL/GenBank/DDBJ whole genome shotgun (WGS) entry which is preliminary data.</text>
</comment>
<dbReference type="RefSeq" id="WP_044220813.1">
    <property type="nucleotide sequence ID" value="NZ_JRYR02000002.1"/>
</dbReference>
<dbReference type="Proteomes" id="UP000179797">
    <property type="component" value="Unassembled WGS sequence"/>
</dbReference>
<evidence type="ECO:0000313" key="2">
    <source>
        <dbReference type="EMBL" id="OHX64276.1"/>
    </source>
</evidence>
<proteinExistence type="predicted"/>
<feature type="chain" id="PRO_5010164067" description="TonB C-terminal domain-containing protein" evidence="1">
    <location>
        <begin position="19"/>
        <end position="140"/>
    </location>
</feature>
<dbReference type="AlphaFoldDB" id="A0A1S1YTE4"/>
<dbReference type="OrthoDB" id="925126at2"/>
<protein>
    <recommendedName>
        <fullName evidence="4">TonB C-terminal domain-containing protein</fullName>
    </recommendedName>
</protein>
<dbReference type="EMBL" id="JRYR02000002">
    <property type="protein sequence ID" value="OHX64276.1"/>
    <property type="molecule type" value="Genomic_DNA"/>
</dbReference>
<evidence type="ECO:0008006" key="4">
    <source>
        <dbReference type="Google" id="ProtNLM"/>
    </source>
</evidence>
<feature type="signal peptide" evidence="1">
    <location>
        <begin position="1"/>
        <end position="18"/>
    </location>
</feature>
<sequence>MKTILPLILLFFTLEINAQNPNDLCIYEIDSITNLRVYTDVDTPACVDIHLSEKLKEIGKTTRFSMDYKQLGIEIPKFYFAFVVTKTGEITGQRMINYNQSIKNLDEIFEIVTEGNWSSAQCNGKDVHSLHVIPILFHSN</sequence>
<evidence type="ECO:0000256" key="1">
    <source>
        <dbReference type="SAM" id="SignalP"/>
    </source>
</evidence>
<accession>A0A1S1YTE4</accession>
<gene>
    <name evidence="2" type="ORF">NH26_21990</name>
</gene>
<keyword evidence="3" id="KW-1185">Reference proteome</keyword>
<evidence type="ECO:0000313" key="3">
    <source>
        <dbReference type="Proteomes" id="UP000179797"/>
    </source>
</evidence>
<keyword evidence="1" id="KW-0732">Signal</keyword>